<dbReference type="InterPro" id="IPR016169">
    <property type="entry name" value="FAD-bd_PCMH_sub2"/>
</dbReference>
<dbReference type="Pfam" id="PF01565">
    <property type="entry name" value="FAD_binding_4"/>
    <property type="match status" value="1"/>
</dbReference>
<comment type="catalytic activity">
    <reaction evidence="12">
        <text>(R)-malate + A = oxaloacetate + AH2</text>
        <dbReference type="Rhea" id="RHEA:67460"/>
        <dbReference type="ChEBI" id="CHEBI:13193"/>
        <dbReference type="ChEBI" id="CHEBI:15588"/>
        <dbReference type="ChEBI" id="CHEBI:16452"/>
        <dbReference type="ChEBI" id="CHEBI:17499"/>
    </reaction>
    <physiologicalReaction direction="left-to-right" evidence="12">
        <dbReference type="Rhea" id="RHEA:67461"/>
    </physiologicalReaction>
</comment>
<evidence type="ECO:0000256" key="8">
    <source>
        <dbReference type="ARBA" id="ARBA00023140"/>
    </source>
</evidence>
<dbReference type="AlphaFoldDB" id="A0A9N9TEL3"/>
<dbReference type="FunFam" id="3.30.43.10:FF:000011">
    <property type="entry name" value="D-lactate dehydrogenase (Cytochrome)"/>
    <property type="match status" value="1"/>
</dbReference>
<feature type="domain" description="FAD-binding PCMH-type" evidence="13">
    <location>
        <begin position="72"/>
        <end position="251"/>
    </location>
</feature>
<dbReference type="InterPro" id="IPR016164">
    <property type="entry name" value="FAD-linked_Oxase-like_C"/>
</dbReference>
<keyword evidence="5" id="KW-0285">Flavoprotein</keyword>
<comment type="function">
    <text evidence="11">Catalyzes the oxidation of D-2-hydroxyglutarate (D-2-HG) to alpha-ketoglutarate. Also catalyzes the oxidation of other D-2-hydroxyacids, such as D-malate (D-MAL) and D-lactate (D-LAC). Exhibits high activities towards D-2-HG and D-MAL but a very weak activity towards D-LAC.</text>
</comment>
<keyword evidence="6" id="KW-0274">FAD</keyword>
<keyword evidence="8" id="KW-0576">Peroxisome</keyword>
<dbReference type="InterPro" id="IPR051264">
    <property type="entry name" value="FAD-oxidored/transferase_4"/>
</dbReference>
<dbReference type="EC" id="1.1.99.39" evidence="9"/>
<dbReference type="Gene3D" id="3.30.465.10">
    <property type="match status" value="1"/>
</dbReference>
<comment type="cofactor">
    <cofactor evidence="1">
        <name>FAD</name>
        <dbReference type="ChEBI" id="CHEBI:57692"/>
    </cofactor>
</comment>
<reference evidence="14" key="1">
    <citation type="submission" date="2022-01" db="EMBL/GenBank/DDBJ databases">
        <authorList>
            <person name="King R."/>
        </authorList>
    </citation>
    <scope>NUCLEOTIDE SEQUENCE</scope>
</reference>
<dbReference type="InterPro" id="IPR016166">
    <property type="entry name" value="FAD-bd_PCMH"/>
</dbReference>
<dbReference type="Gene3D" id="1.10.45.10">
    <property type="entry name" value="Vanillyl-alcohol Oxidase, Chain A, domain 4"/>
    <property type="match status" value="1"/>
</dbReference>
<dbReference type="GO" id="GO:0005777">
    <property type="term" value="C:peroxisome"/>
    <property type="evidence" value="ECO:0007669"/>
    <property type="project" value="UniProtKB-SubCell"/>
</dbReference>
<dbReference type="InterPro" id="IPR006094">
    <property type="entry name" value="Oxid_FAD_bind_N"/>
</dbReference>
<comment type="subunit">
    <text evidence="4">Homodimer.</text>
</comment>
<dbReference type="Gene3D" id="3.30.70.2190">
    <property type="match status" value="1"/>
</dbReference>
<evidence type="ECO:0000259" key="13">
    <source>
        <dbReference type="PROSITE" id="PS51387"/>
    </source>
</evidence>
<dbReference type="InterPro" id="IPR016167">
    <property type="entry name" value="FAD-bd_PCMH_sub1"/>
</dbReference>
<evidence type="ECO:0000256" key="4">
    <source>
        <dbReference type="ARBA" id="ARBA00011738"/>
    </source>
</evidence>
<protein>
    <recommendedName>
        <fullName evidence="10">D-2-hydroxyglutarate dehydrogenase, mitochondrial</fullName>
        <ecNumber evidence="9">1.1.99.39</ecNumber>
    </recommendedName>
</protein>
<sequence length="496" mass="55436">MSKLLKFQITLFRRYSQNSPEYTKKKFNVIRGNYNSIQKEDIQHFRKILDSKRVVTDSVDLEKYNTDWFFQVRGTSNILLKPKTTQEVSSILHYCNENKLAVCPQGGNTSALGGSVPVFDEVIVSTELMNKIISLDEDSGVVTCEAGCILENIDKYLEPKGFIVPLDIGAKGTCHIGGNVSTNAGGMRLIKFGNMHGNVLGIEAVTANGEILDCLSNLKKDNTGYHLKHLFIGSEGTLGFVTKVILQCPPRPKYRNAAFLGLQNFDKVLKTFKLLKGHLAEILSAVEVIDTPTMEFIRKENKQDSPIGDYPFYLMIETSGSNEQHDEEKLHLFLEEALKTGLILNGTVASEPAKIQAIWSIRENIANGFRAYGSRMLQYDTSLPFKDYYNILEPIKESTEGLSERVFGFGHLGDGNLHLQIILKNEATDELKSRVDAVVFEKVAAFNGSISAEHGIGFLKAKYMDKIKPKNTLNLMRNVKKLLDPNGILNPYKVIV</sequence>
<dbReference type="GO" id="GO:0005739">
    <property type="term" value="C:mitochondrion"/>
    <property type="evidence" value="ECO:0007669"/>
    <property type="project" value="TreeGrafter"/>
</dbReference>
<evidence type="ECO:0000256" key="5">
    <source>
        <dbReference type="ARBA" id="ARBA00022630"/>
    </source>
</evidence>
<dbReference type="Gene3D" id="3.30.43.10">
    <property type="entry name" value="Uridine Diphospho-n-acetylenolpyruvylglucosamine Reductase, domain 2"/>
    <property type="match status" value="1"/>
</dbReference>
<dbReference type="PANTHER" id="PTHR43716:SF1">
    <property type="entry name" value="D-2-HYDROXYGLUTARATE DEHYDROGENASE, MITOCHONDRIAL"/>
    <property type="match status" value="1"/>
</dbReference>
<organism evidence="14 15">
    <name type="scientific">Phyllotreta striolata</name>
    <name type="common">Striped flea beetle</name>
    <name type="synonym">Crioceris striolata</name>
    <dbReference type="NCBI Taxonomy" id="444603"/>
    <lineage>
        <taxon>Eukaryota</taxon>
        <taxon>Metazoa</taxon>
        <taxon>Ecdysozoa</taxon>
        <taxon>Arthropoda</taxon>
        <taxon>Hexapoda</taxon>
        <taxon>Insecta</taxon>
        <taxon>Pterygota</taxon>
        <taxon>Neoptera</taxon>
        <taxon>Endopterygota</taxon>
        <taxon>Coleoptera</taxon>
        <taxon>Polyphaga</taxon>
        <taxon>Cucujiformia</taxon>
        <taxon>Chrysomeloidea</taxon>
        <taxon>Chrysomelidae</taxon>
        <taxon>Galerucinae</taxon>
        <taxon>Alticini</taxon>
        <taxon>Phyllotreta</taxon>
    </lineage>
</organism>
<dbReference type="Proteomes" id="UP001153712">
    <property type="component" value="Chromosome 12"/>
</dbReference>
<keyword evidence="15" id="KW-1185">Reference proteome</keyword>
<dbReference type="FunFam" id="3.30.70.2190:FF:000001">
    <property type="entry name" value="D-2-hydroxyglutarate dehydrogenase mitochondrial"/>
    <property type="match status" value="1"/>
</dbReference>
<dbReference type="FunFam" id="1.10.45.10:FF:000001">
    <property type="entry name" value="D-lactate dehydrogenase mitochondrial"/>
    <property type="match status" value="1"/>
</dbReference>
<dbReference type="Gene3D" id="3.30.70.2740">
    <property type="match status" value="1"/>
</dbReference>
<keyword evidence="7" id="KW-0560">Oxidoreductase</keyword>
<evidence type="ECO:0000256" key="12">
    <source>
        <dbReference type="ARBA" id="ARBA00049267"/>
    </source>
</evidence>
<accession>A0A9N9TEL3</accession>
<evidence type="ECO:0000256" key="9">
    <source>
        <dbReference type="ARBA" id="ARBA00039003"/>
    </source>
</evidence>
<evidence type="ECO:0000313" key="14">
    <source>
        <dbReference type="EMBL" id="CAG9856912.1"/>
    </source>
</evidence>
<proteinExistence type="inferred from homology"/>
<dbReference type="OrthoDB" id="5332616at2759"/>
<dbReference type="SUPFAM" id="SSF56176">
    <property type="entry name" value="FAD-binding/transporter-associated domain-like"/>
    <property type="match status" value="1"/>
</dbReference>
<dbReference type="InterPro" id="IPR016171">
    <property type="entry name" value="Vanillyl_alc_oxidase_C-sub2"/>
</dbReference>
<dbReference type="InterPro" id="IPR004113">
    <property type="entry name" value="FAD-bd_oxidored_4_C"/>
</dbReference>
<dbReference type="Pfam" id="PF02913">
    <property type="entry name" value="FAD-oxidase_C"/>
    <property type="match status" value="1"/>
</dbReference>
<dbReference type="GO" id="GO:0071949">
    <property type="term" value="F:FAD binding"/>
    <property type="evidence" value="ECO:0007669"/>
    <property type="project" value="InterPro"/>
</dbReference>
<evidence type="ECO:0000256" key="7">
    <source>
        <dbReference type="ARBA" id="ARBA00023002"/>
    </source>
</evidence>
<gene>
    <name evidence="14" type="ORF">PHYEVI_LOCUS3323</name>
</gene>
<name>A0A9N9TEL3_PHYSR</name>
<evidence type="ECO:0000313" key="15">
    <source>
        <dbReference type="Proteomes" id="UP001153712"/>
    </source>
</evidence>
<evidence type="ECO:0000256" key="10">
    <source>
        <dbReference type="ARBA" id="ARBA00039639"/>
    </source>
</evidence>
<dbReference type="PANTHER" id="PTHR43716">
    <property type="entry name" value="D-2-HYDROXYGLUTARATE DEHYDROGENASE, MITOCHONDRIAL"/>
    <property type="match status" value="1"/>
</dbReference>
<dbReference type="FunFam" id="3.30.465.10:FF:000001">
    <property type="entry name" value="D-2-hydroxyglutarate dehydrogenase, mitochondrial"/>
    <property type="match status" value="1"/>
</dbReference>
<evidence type="ECO:0000256" key="2">
    <source>
        <dbReference type="ARBA" id="ARBA00004275"/>
    </source>
</evidence>
<evidence type="ECO:0000256" key="3">
    <source>
        <dbReference type="ARBA" id="ARBA00008000"/>
    </source>
</evidence>
<dbReference type="SUPFAM" id="SSF55103">
    <property type="entry name" value="FAD-linked oxidases, C-terminal domain"/>
    <property type="match status" value="1"/>
</dbReference>
<dbReference type="EMBL" id="OU900105">
    <property type="protein sequence ID" value="CAG9856912.1"/>
    <property type="molecule type" value="Genomic_DNA"/>
</dbReference>
<dbReference type="GO" id="GO:0051990">
    <property type="term" value="F:(R)-2-hydroxyglutarate dehydrogenase activity"/>
    <property type="evidence" value="ECO:0007669"/>
    <property type="project" value="UniProtKB-EC"/>
</dbReference>
<dbReference type="PROSITE" id="PS51387">
    <property type="entry name" value="FAD_PCMH"/>
    <property type="match status" value="1"/>
</dbReference>
<comment type="subcellular location">
    <subcellularLocation>
        <location evidence="2">Peroxisome</location>
    </subcellularLocation>
</comment>
<comment type="similarity">
    <text evidence="3">Belongs to the FAD-binding oxidoreductase/transferase type 4 family.</text>
</comment>
<dbReference type="InterPro" id="IPR036318">
    <property type="entry name" value="FAD-bd_PCMH-like_sf"/>
</dbReference>
<evidence type="ECO:0000256" key="6">
    <source>
        <dbReference type="ARBA" id="ARBA00022827"/>
    </source>
</evidence>
<evidence type="ECO:0000256" key="1">
    <source>
        <dbReference type="ARBA" id="ARBA00001974"/>
    </source>
</evidence>
<evidence type="ECO:0000256" key="11">
    <source>
        <dbReference type="ARBA" id="ARBA00045410"/>
    </source>
</evidence>